<comment type="similarity">
    <text evidence="2">Belongs to the class-V pyridoxal-phosphate-dependent aminotransferase family.</text>
</comment>
<evidence type="ECO:0000256" key="1">
    <source>
        <dbReference type="ARBA" id="ARBA00001933"/>
    </source>
</evidence>
<dbReference type="SUPFAM" id="SSF53383">
    <property type="entry name" value="PLP-dependent transferases"/>
    <property type="match status" value="1"/>
</dbReference>
<evidence type="ECO:0000313" key="5">
    <source>
        <dbReference type="EMBL" id="MFD2567461.1"/>
    </source>
</evidence>
<dbReference type="Proteomes" id="UP001597508">
    <property type="component" value="Unassembled WGS sequence"/>
</dbReference>
<proteinExistence type="inferred from homology"/>
<accession>A0ABW5LTQ8</accession>
<comment type="cofactor">
    <cofactor evidence="1">
        <name>pyridoxal 5'-phosphate</name>
        <dbReference type="ChEBI" id="CHEBI:597326"/>
    </cofactor>
</comment>
<dbReference type="PANTHER" id="PTHR21152">
    <property type="entry name" value="AMINOTRANSFERASE CLASS V"/>
    <property type="match status" value="1"/>
</dbReference>
<sequence>MINLTTGPISLDKPVYQALISEPISHRSVEFQTMHQEVVNKLCEQLQAKQTFILQGSGTLANEAMLWQIKMLKSKGIILSNGEFGNRLIKQSKKIGLNYLKHKTSWGNEFCLGTIETLIQTHNLKWILFCHCETSTGVVNNIKAIASISQKYNCKVFVDCMSTIGTIQIDLSNISMATGSSGKGLCSLSGIALVFSNINIAKSSKIPRYLDLFYYKSKKGIPFTLSSNQLKALSISIQQTMNTDYWNQKDAYARKVHDALYSLGVIPFATKSSRVFTIIQKKINSQDLSSHLNKIGLSLSYQSKYLLKRNWLQLTLFGNHNYDQIDFAVSSLKKEISQAISS</sequence>
<dbReference type="Gene3D" id="3.40.640.10">
    <property type="entry name" value="Type I PLP-dependent aspartate aminotransferase-like (Major domain)"/>
    <property type="match status" value="1"/>
</dbReference>
<gene>
    <name evidence="5" type="ORF">ACFSRZ_08755</name>
</gene>
<protein>
    <submittedName>
        <fullName evidence="5">Aminotransferase class V-fold PLP-dependent enzyme</fullName>
    </submittedName>
</protein>
<dbReference type="GO" id="GO:0008483">
    <property type="term" value="F:transaminase activity"/>
    <property type="evidence" value="ECO:0007669"/>
    <property type="project" value="UniProtKB-KW"/>
</dbReference>
<evidence type="ECO:0000313" key="6">
    <source>
        <dbReference type="Proteomes" id="UP001597508"/>
    </source>
</evidence>
<keyword evidence="5" id="KW-0032">Aminotransferase</keyword>
<keyword evidence="6" id="KW-1185">Reference proteome</keyword>
<reference evidence="6" key="1">
    <citation type="journal article" date="2019" name="Int. J. Syst. Evol. Microbiol.">
        <title>The Global Catalogue of Microorganisms (GCM) 10K type strain sequencing project: providing services to taxonomists for standard genome sequencing and annotation.</title>
        <authorList>
            <consortium name="The Broad Institute Genomics Platform"/>
            <consortium name="The Broad Institute Genome Sequencing Center for Infectious Disease"/>
            <person name="Wu L."/>
            <person name="Ma J."/>
        </authorList>
    </citation>
    <scope>NUCLEOTIDE SEQUENCE [LARGE SCALE GENOMIC DNA]</scope>
    <source>
        <strain evidence="6">KCTC 52127</strain>
    </source>
</reference>
<comment type="caution">
    <text evidence="5">The sequence shown here is derived from an EMBL/GenBank/DDBJ whole genome shotgun (WGS) entry which is preliminary data.</text>
</comment>
<dbReference type="EMBL" id="JBHULH010000004">
    <property type="protein sequence ID" value="MFD2567461.1"/>
    <property type="molecule type" value="Genomic_DNA"/>
</dbReference>
<feature type="domain" description="Aminotransferase class V" evidence="4">
    <location>
        <begin position="23"/>
        <end position="195"/>
    </location>
</feature>
<dbReference type="InterPro" id="IPR024169">
    <property type="entry name" value="SP_NH2Trfase/AEP_transaminase"/>
</dbReference>
<dbReference type="InterPro" id="IPR000192">
    <property type="entry name" value="Aminotrans_V_dom"/>
</dbReference>
<keyword evidence="5" id="KW-0808">Transferase</keyword>
<dbReference type="PIRSF" id="PIRSF000524">
    <property type="entry name" value="SPT"/>
    <property type="match status" value="1"/>
</dbReference>
<evidence type="ECO:0000259" key="4">
    <source>
        <dbReference type="Pfam" id="PF00266"/>
    </source>
</evidence>
<dbReference type="InterPro" id="IPR015421">
    <property type="entry name" value="PyrdxlP-dep_Trfase_major"/>
</dbReference>
<dbReference type="Gene3D" id="3.90.1150.10">
    <property type="entry name" value="Aspartate Aminotransferase, domain 1"/>
    <property type="match status" value="1"/>
</dbReference>
<keyword evidence="3" id="KW-0663">Pyridoxal phosphate</keyword>
<dbReference type="RefSeq" id="WP_379666171.1">
    <property type="nucleotide sequence ID" value="NZ_JBHULH010000004.1"/>
</dbReference>
<evidence type="ECO:0000256" key="2">
    <source>
        <dbReference type="ARBA" id="ARBA00009236"/>
    </source>
</evidence>
<dbReference type="PANTHER" id="PTHR21152:SF40">
    <property type="entry name" value="ALANINE--GLYOXYLATE AMINOTRANSFERASE"/>
    <property type="match status" value="1"/>
</dbReference>
<dbReference type="Pfam" id="PF00266">
    <property type="entry name" value="Aminotran_5"/>
    <property type="match status" value="1"/>
</dbReference>
<dbReference type="InterPro" id="IPR015422">
    <property type="entry name" value="PyrdxlP-dep_Trfase_small"/>
</dbReference>
<organism evidence="5 6">
    <name type="scientific">Pseudotenacibaculum haliotis</name>
    <dbReference type="NCBI Taxonomy" id="1862138"/>
    <lineage>
        <taxon>Bacteria</taxon>
        <taxon>Pseudomonadati</taxon>
        <taxon>Bacteroidota</taxon>
        <taxon>Flavobacteriia</taxon>
        <taxon>Flavobacteriales</taxon>
        <taxon>Flavobacteriaceae</taxon>
        <taxon>Pseudotenacibaculum</taxon>
    </lineage>
</organism>
<name>A0ABW5LTQ8_9FLAO</name>
<dbReference type="InterPro" id="IPR015424">
    <property type="entry name" value="PyrdxlP-dep_Trfase"/>
</dbReference>
<evidence type="ECO:0000256" key="3">
    <source>
        <dbReference type="ARBA" id="ARBA00022898"/>
    </source>
</evidence>